<dbReference type="PANTHER" id="PTHR12589:SF7">
    <property type="entry name" value="6-PYRUVOYL TETRAHYDROBIOPTERIN SYNTHASE"/>
    <property type="match status" value="1"/>
</dbReference>
<accession>A0A7X6IBJ8</accession>
<evidence type="ECO:0000256" key="10">
    <source>
        <dbReference type="ARBA" id="ARBA00048807"/>
    </source>
</evidence>
<dbReference type="Gene3D" id="3.30.479.10">
    <property type="entry name" value="6-pyruvoyl tetrahydropterin synthase/QueD"/>
    <property type="match status" value="2"/>
</dbReference>
<evidence type="ECO:0000256" key="4">
    <source>
        <dbReference type="ARBA" id="ARBA00012982"/>
    </source>
</evidence>
<keyword evidence="8" id="KW-0456">Lyase</keyword>
<dbReference type="SUPFAM" id="SSF55620">
    <property type="entry name" value="Tetrahydrobiopterin biosynthesis enzymes-like"/>
    <property type="match status" value="1"/>
</dbReference>
<dbReference type="AlphaFoldDB" id="A0A7X6IBJ8"/>
<dbReference type="EMBL" id="VTOW01000002">
    <property type="protein sequence ID" value="NKE71723.1"/>
    <property type="molecule type" value="Genomic_DNA"/>
</dbReference>
<evidence type="ECO:0000256" key="8">
    <source>
        <dbReference type="ARBA" id="ARBA00023239"/>
    </source>
</evidence>
<name>A0A7X6IBJ8_9BACT</name>
<comment type="similarity">
    <text evidence="3">Belongs to the PTPS family. QueD subfamily.</text>
</comment>
<dbReference type="InterPro" id="IPR038418">
    <property type="entry name" value="6-PTP_synth/QueD_sf"/>
</dbReference>
<evidence type="ECO:0000256" key="3">
    <source>
        <dbReference type="ARBA" id="ARBA00008900"/>
    </source>
</evidence>
<comment type="caution">
    <text evidence="11">The sequence shown here is derived from an EMBL/GenBank/DDBJ whole genome shotgun (WGS) entry which is preliminary data.</text>
</comment>
<dbReference type="PANTHER" id="PTHR12589">
    <property type="entry name" value="PYRUVOYL TETRAHYDROBIOPTERIN SYNTHASE"/>
    <property type="match status" value="1"/>
</dbReference>
<dbReference type="EC" id="4.1.2.50" evidence="4"/>
<dbReference type="UniPathway" id="UPA00391"/>
<dbReference type="GO" id="GO:0070497">
    <property type="term" value="F:6-carboxytetrahydropterin synthase activity"/>
    <property type="evidence" value="ECO:0007669"/>
    <property type="project" value="UniProtKB-EC"/>
</dbReference>
<evidence type="ECO:0000256" key="2">
    <source>
        <dbReference type="ARBA" id="ARBA00005061"/>
    </source>
</evidence>
<dbReference type="Pfam" id="PF01242">
    <property type="entry name" value="PTPS"/>
    <property type="match status" value="1"/>
</dbReference>
<reference evidence="11 12" key="1">
    <citation type="journal article" date="2020" name="Nature">
        <title>Bacterial chemolithoautotrophy via manganese oxidation.</title>
        <authorList>
            <person name="Yu H."/>
            <person name="Leadbetter J.R."/>
        </authorList>
    </citation>
    <scope>NUCLEOTIDE SEQUENCE [LARGE SCALE GENOMIC DNA]</scope>
    <source>
        <strain evidence="11 12">Mn-1</strain>
    </source>
</reference>
<keyword evidence="6" id="KW-0479">Metal-binding</keyword>
<dbReference type="RefSeq" id="WP_168060619.1">
    <property type="nucleotide sequence ID" value="NZ_VTOW01000002.1"/>
</dbReference>
<dbReference type="Proteomes" id="UP000534783">
    <property type="component" value="Unassembled WGS sequence"/>
</dbReference>
<evidence type="ECO:0000256" key="6">
    <source>
        <dbReference type="ARBA" id="ARBA00022723"/>
    </source>
</evidence>
<keyword evidence="7" id="KW-0862">Zinc</keyword>
<evidence type="ECO:0000256" key="5">
    <source>
        <dbReference type="ARBA" id="ARBA00018141"/>
    </source>
</evidence>
<proteinExistence type="inferred from homology"/>
<dbReference type="GO" id="GO:0046872">
    <property type="term" value="F:metal ion binding"/>
    <property type="evidence" value="ECO:0007669"/>
    <property type="project" value="UniProtKB-KW"/>
</dbReference>
<evidence type="ECO:0000313" key="12">
    <source>
        <dbReference type="Proteomes" id="UP000534783"/>
    </source>
</evidence>
<dbReference type="InterPro" id="IPR007115">
    <property type="entry name" value="6-PTP_synth/QueD"/>
</dbReference>
<organism evidence="11 12">
    <name type="scientific">Candidatus Manganitrophus noduliformans</name>
    <dbReference type="NCBI Taxonomy" id="2606439"/>
    <lineage>
        <taxon>Bacteria</taxon>
        <taxon>Pseudomonadati</taxon>
        <taxon>Nitrospirota</taxon>
        <taxon>Nitrospiria</taxon>
        <taxon>Candidatus Troglogloeales</taxon>
        <taxon>Candidatus Manganitrophaceae</taxon>
        <taxon>Candidatus Manganitrophus</taxon>
    </lineage>
</organism>
<evidence type="ECO:0000256" key="7">
    <source>
        <dbReference type="ARBA" id="ARBA00022833"/>
    </source>
</evidence>
<comment type="catalytic activity">
    <reaction evidence="10">
        <text>7,8-dihydroneopterin 3'-triphosphate + H2O = 6-carboxy-5,6,7,8-tetrahydropterin + triphosphate + acetaldehyde + 2 H(+)</text>
        <dbReference type="Rhea" id="RHEA:27966"/>
        <dbReference type="ChEBI" id="CHEBI:15343"/>
        <dbReference type="ChEBI" id="CHEBI:15377"/>
        <dbReference type="ChEBI" id="CHEBI:15378"/>
        <dbReference type="ChEBI" id="CHEBI:18036"/>
        <dbReference type="ChEBI" id="CHEBI:58462"/>
        <dbReference type="ChEBI" id="CHEBI:61032"/>
        <dbReference type="EC" id="4.1.2.50"/>
    </reaction>
</comment>
<keyword evidence="12" id="KW-1185">Reference proteome</keyword>
<evidence type="ECO:0000256" key="1">
    <source>
        <dbReference type="ARBA" id="ARBA00001947"/>
    </source>
</evidence>
<comment type="pathway">
    <text evidence="2">Purine metabolism; 7-cyano-7-deazaguanine biosynthesis.</text>
</comment>
<evidence type="ECO:0000313" key="11">
    <source>
        <dbReference type="EMBL" id="NKE71723.1"/>
    </source>
</evidence>
<protein>
    <recommendedName>
        <fullName evidence="5">6-carboxy-5,6,7,8-tetrahydropterin synthase</fullName>
        <ecNumber evidence="4">4.1.2.50</ecNumber>
    </recommendedName>
    <alternativeName>
        <fullName evidence="9">Queuosine biosynthesis protein QueD</fullName>
    </alternativeName>
</protein>
<evidence type="ECO:0000256" key="9">
    <source>
        <dbReference type="ARBA" id="ARBA00031449"/>
    </source>
</evidence>
<sequence length="133" mass="15886">MYKVTREIHFCYGHRLLNYSGKCRHLHGHNGKVEIELYSEKLNELGMVRDFEEIKQVVQVWIDDNLDHNMILCRRDPLIPALEERKERYYLIDENPTAEAISKLIYDYAVSQKLPVSEVRLWETPKSFASYRK</sequence>
<comment type="cofactor">
    <cofactor evidence="1">
        <name>Zn(2+)</name>
        <dbReference type="ChEBI" id="CHEBI:29105"/>
    </cofactor>
</comment>
<gene>
    <name evidence="11" type="ORF">MNODULE_13330</name>
</gene>